<dbReference type="Proteomes" id="UP000278627">
    <property type="component" value="Unassembled WGS sequence"/>
</dbReference>
<dbReference type="WBParaSite" id="BPAG_0000517701-mRNA-1">
    <property type="protein sequence ID" value="BPAG_0000517701-mRNA-1"/>
    <property type="gene ID" value="BPAG_0000517701"/>
</dbReference>
<evidence type="ECO:0000256" key="1">
    <source>
        <dbReference type="SAM" id="MobiDB-lite"/>
    </source>
</evidence>
<name>A0A0N4TAE0_BRUPA</name>
<protein>
    <submittedName>
        <fullName evidence="2 4">Uncharacterized protein</fullName>
    </submittedName>
</protein>
<dbReference type="AlphaFoldDB" id="A0A0N4TAE0"/>
<accession>A0A0N4TAE0</accession>
<organism evidence="4">
    <name type="scientific">Brugia pahangi</name>
    <name type="common">Filarial nematode worm</name>
    <dbReference type="NCBI Taxonomy" id="6280"/>
    <lineage>
        <taxon>Eukaryota</taxon>
        <taxon>Metazoa</taxon>
        <taxon>Ecdysozoa</taxon>
        <taxon>Nematoda</taxon>
        <taxon>Chromadorea</taxon>
        <taxon>Rhabditida</taxon>
        <taxon>Spirurina</taxon>
        <taxon>Spiruromorpha</taxon>
        <taxon>Filarioidea</taxon>
        <taxon>Onchocercidae</taxon>
        <taxon>Brugia</taxon>
    </lineage>
</organism>
<evidence type="ECO:0000313" key="3">
    <source>
        <dbReference type="Proteomes" id="UP000278627"/>
    </source>
</evidence>
<sequence>MMEPCGPTIIQVNDSLSRPTSASSIRSVHEVQQLSASQLDPLSNVVTRVDLGTRSSSADAHHGTPRAVKYRNKVNK</sequence>
<proteinExistence type="predicted"/>
<keyword evidence="3" id="KW-1185">Reference proteome</keyword>
<dbReference type="EMBL" id="UZAD01003260">
    <property type="protein sequence ID" value="VDN86327.1"/>
    <property type="molecule type" value="Genomic_DNA"/>
</dbReference>
<gene>
    <name evidence="2" type="ORF">BPAG_LOCUS5141</name>
</gene>
<evidence type="ECO:0000313" key="2">
    <source>
        <dbReference type="EMBL" id="VDN86327.1"/>
    </source>
</evidence>
<reference evidence="4" key="1">
    <citation type="submission" date="2017-02" db="UniProtKB">
        <authorList>
            <consortium name="WormBaseParasite"/>
        </authorList>
    </citation>
    <scope>IDENTIFICATION</scope>
</reference>
<feature type="region of interest" description="Disordered" evidence="1">
    <location>
        <begin position="53"/>
        <end position="76"/>
    </location>
</feature>
<reference evidence="2 3" key="2">
    <citation type="submission" date="2018-11" db="EMBL/GenBank/DDBJ databases">
        <authorList>
            <consortium name="Pathogen Informatics"/>
        </authorList>
    </citation>
    <scope>NUCLEOTIDE SEQUENCE [LARGE SCALE GENOMIC DNA]</scope>
</reference>
<evidence type="ECO:0000313" key="4">
    <source>
        <dbReference type="WBParaSite" id="BPAG_0000517701-mRNA-1"/>
    </source>
</evidence>